<evidence type="ECO:0000313" key="2">
    <source>
        <dbReference type="EMBL" id="AUX29623.1"/>
    </source>
</evidence>
<accession>A0A4P2QJL3</accession>
<proteinExistence type="predicted"/>
<dbReference type="AlphaFoldDB" id="A0A4P2QJL3"/>
<protein>
    <recommendedName>
        <fullName evidence="1">DUF6596 domain-containing protein</fullName>
    </recommendedName>
</protein>
<dbReference type="Proteomes" id="UP000295497">
    <property type="component" value="Chromosome"/>
</dbReference>
<feature type="domain" description="DUF6596" evidence="1">
    <location>
        <begin position="19"/>
        <end position="121"/>
    </location>
</feature>
<sequence length="251" mass="27697">MRELPPRRDELTGEQYSSRLPAVHAILYLLFTEGYLSSHAETAIRRELCDEAMRLAAILAEHPLGRAPETFALLALMHLHAARMTARQDGSGGLLLLEEQDRGLWDQREIQVGLSWLAKSAHGDVFSRYHAEAGIAAEHCLAPSLAETRWDRVVECYALLERLGPSAIHTLNRAVAVAEWQGPAAGFAVLDGLEPPTWLAGSYLWAAVLADLHRRCGNDGAAQRYRDVAIRAAPTPAVQELLQRRLRTGGQ</sequence>
<evidence type="ECO:0000313" key="3">
    <source>
        <dbReference type="Proteomes" id="UP000295497"/>
    </source>
</evidence>
<gene>
    <name evidence="2" type="ORF">SOCE836_017140</name>
</gene>
<dbReference type="PANTHER" id="PTHR47756">
    <property type="entry name" value="BLL6612 PROTEIN-RELATED"/>
    <property type="match status" value="1"/>
</dbReference>
<name>A0A4P2QJL3_SORCE</name>
<evidence type="ECO:0000259" key="1">
    <source>
        <dbReference type="Pfam" id="PF20239"/>
    </source>
</evidence>
<dbReference type="PANTHER" id="PTHR47756:SF2">
    <property type="entry name" value="BLL6612 PROTEIN"/>
    <property type="match status" value="1"/>
</dbReference>
<reference evidence="2 3" key="1">
    <citation type="submission" date="2015-09" db="EMBL/GenBank/DDBJ databases">
        <title>Sorangium comparison.</title>
        <authorList>
            <person name="Zaburannyi N."/>
            <person name="Bunk B."/>
            <person name="Overmann J."/>
            <person name="Mueller R."/>
        </authorList>
    </citation>
    <scope>NUCLEOTIDE SEQUENCE [LARGE SCALE GENOMIC DNA]</scope>
    <source>
        <strain evidence="2 3">So ce836</strain>
    </source>
</reference>
<dbReference type="Pfam" id="PF20239">
    <property type="entry name" value="DUF6596"/>
    <property type="match status" value="1"/>
</dbReference>
<dbReference type="InterPro" id="IPR046531">
    <property type="entry name" value="DUF6596"/>
</dbReference>
<organism evidence="2 3">
    <name type="scientific">Sorangium cellulosum</name>
    <name type="common">Polyangium cellulosum</name>
    <dbReference type="NCBI Taxonomy" id="56"/>
    <lineage>
        <taxon>Bacteria</taxon>
        <taxon>Pseudomonadati</taxon>
        <taxon>Myxococcota</taxon>
        <taxon>Polyangia</taxon>
        <taxon>Polyangiales</taxon>
        <taxon>Polyangiaceae</taxon>
        <taxon>Sorangium</taxon>
    </lineage>
</organism>
<dbReference type="EMBL" id="CP012672">
    <property type="protein sequence ID" value="AUX29623.1"/>
    <property type="molecule type" value="Genomic_DNA"/>
</dbReference>